<dbReference type="VEuPathDB" id="TriTrypDB:Tb1125.Tb11.v5.0918"/>
<feature type="region of interest" description="Disordered" evidence="8">
    <location>
        <begin position="450"/>
        <end position="469"/>
    </location>
</feature>
<dbReference type="Gene3D" id="3.30.1680.30">
    <property type="match status" value="1"/>
</dbReference>
<keyword evidence="4" id="KW-0336">GPI-anchor</keyword>
<evidence type="ECO:0000256" key="6">
    <source>
        <dbReference type="ARBA" id="ARBA00023180"/>
    </source>
</evidence>
<keyword evidence="5" id="KW-0472">Membrane</keyword>
<evidence type="ECO:0000259" key="9">
    <source>
        <dbReference type="Pfam" id="PF00913"/>
    </source>
</evidence>
<feature type="domain" description="Trypanosome variant surface glycoprotein A-type N-terminal" evidence="9">
    <location>
        <begin position="13"/>
        <end position="381"/>
    </location>
</feature>
<evidence type="ECO:0000256" key="8">
    <source>
        <dbReference type="SAM" id="MobiDB-lite"/>
    </source>
</evidence>
<dbReference type="InterPro" id="IPR001812">
    <property type="entry name" value="Trypano_VSG_A_N_dom"/>
</dbReference>
<dbReference type="SUPFAM" id="SSF58087">
    <property type="entry name" value="Variant surface glycoprotein (N-terminal domain)"/>
    <property type="match status" value="1"/>
</dbReference>
<sequence>MYSKSTYLRIAFFVAATNIPVAVHATKKHGLLKKVWEPLCGLTDELNTKSNGVLQTADSILNAQKEFRDAADRALIFLLKNPAHPKAKPIAALRAYYSLKASRAAAAYKDTVVKKQIDAVRTATYLKGRIDEYLNLLEGARGTNNACLIDSNANSPAAARSAGKLGSHSCETQLTTLEPKAATNSFLDSSGFKGIVFGAPGDSDDTHTAATGTNKCNLLVAHATSGFIDGGQGATNAIDIMGGYLSLPITDNVPTMRSKAQLESGDSGRATAWQMAADKQKAAPTSTDSEFTNETGKLSERPTLAAVIKSVLLTNRKAAKAAIDTEMQATFGDGGAAADKDLNSLVDDEEIPSGAAGREASAKLGTIKQSDELAELVSYYELQAAIKFASLSKELDEAKQGKNTKAEENICNKIKDASECNNKPYCSYNTTETDRNKMCKFNETKAEKSGVPVTQAQTGGGATSTTSDRCTRHKDKANCEKENEGQKPGEKAKCGWIEETCKDSSFLVNRKFALSVVSAAFVALLF</sequence>
<dbReference type="VEuPathDB" id="TriTrypDB:Tbg972.9.640"/>
<evidence type="ECO:0000256" key="7">
    <source>
        <dbReference type="ARBA" id="ARBA00023288"/>
    </source>
</evidence>
<dbReference type="GO" id="GO:0005886">
    <property type="term" value="C:plasma membrane"/>
    <property type="evidence" value="ECO:0007669"/>
    <property type="project" value="UniProtKB-SubCell"/>
</dbReference>
<dbReference type="AlphaFoldDB" id="Q0PIU0"/>
<dbReference type="Gene3D" id="3.90.150.10">
    <property type="entry name" value="Variant Surface Glycoprotein, subunit A domain 1"/>
    <property type="match status" value="1"/>
</dbReference>
<feature type="domain" description="Trypanosome variant surface glycoprotein C-terminal" evidence="10">
    <location>
        <begin position="411"/>
        <end position="525"/>
    </location>
</feature>
<reference evidence="11" key="1">
    <citation type="submission" date="2006-06" db="EMBL/GenBank/DDBJ databases">
        <title>Expressed variant surface glycoproteins.</title>
        <authorList>
            <person name="Cross G.A.M."/>
            <person name="Figueiredo L.M."/>
            <person name="Kartvelishvili M."/>
        </authorList>
    </citation>
    <scope>NUCLEOTIDE SEQUENCE</scope>
</reference>
<dbReference type="GO" id="GO:0098552">
    <property type="term" value="C:side of membrane"/>
    <property type="evidence" value="ECO:0007669"/>
    <property type="project" value="UniProtKB-KW"/>
</dbReference>
<keyword evidence="7" id="KW-0449">Lipoprotein</keyword>
<evidence type="ECO:0000259" key="10">
    <source>
        <dbReference type="Pfam" id="PF10659"/>
    </source>
</evidence>
<dbReference type="Gene3D" id="1.10.470.10">
    <property type="entry name" value="Variant Surface Glycoprotein, subunit A, domain 2"/>
    <property type="match status" value="1"/>
</dbReference>
<keyword evidence="3" id="KW-1003">Cell membrane</keyword>
<organism evidence="11">
    <name type="scientific">Trypanosoma brucei</name>
    <dbReference type="NCBI Taxonomy" id="5691"/>
    <lineage>
        <taxon>Eukaryota</taxon>
        <taxon>Discoba</taxon>
        <taxon>Euglenozoa</taxon>
        <taxon>Kinetoplastea</taxon>
        <taxon>Metakinetoplastina</taxon>
        <taxon>Trypanosomatida</taxon>
        <taxon>Trypanosomatidae</taxon>
        <taxon>Trypanosoma</taxon>
    </lineage>
</organism>
<evidence type="ECO:0000256" key="3">
    <source>
        <dbReference type="ARBA" id="ARBA00022475"/>
    </source>
</evidence>
<comment type="function">
    <text evidence="1">VSG forms a coat on the surface of the parasite. The trypanosome evades the immune response of the host by expressing a series of antigenically distinct VSGs from an estimated 1000 VSG genes.</text>
</comment>
<evidence type="ECO:0000256" key="4">
    <source>
        <dbReference type="ARBA" id="ARBA00022622"/>
    </source>
</evidence>
<dbReference type="EMBL" id="DQ826505">
    <property type="protein sequence ID" value="ABG75613.1"/>
    <property type="molecule type" value="mRNA"/>
</dbReference>
<evidence type="ECO:0000256" key="5">
    <source>
        <dbReference type="ARBA" id="ARBA00023136"/>
    </source>
</evidence>
<dbReference type="GO" id="GO:0042783">
    <property type="term" value="P:symbiont-mediated evasion of host immune response"/>
    <property type="evidence" value="ECO:0007669"/>
    <property type="project" value="InterPro"/>
</dbReference>
<keyword evidence="6" id="KW-0325">Glycoprotein</keyword>
<gene>
    <name evidence="11" type="primary">MITat 1.18</name>
</gene>
<dbReference type="Pfam" id="PF10659">
    <property type="entry name" value="Trypan_glycop_C"/>
    <property type="match status" value="1"/>
</dbReference>
<accession>Q0PIU0</accession>
<evidence type="ECO:0000256" key="1">
    <source>
        <dbReference type="ARBA" id="ARBA00002523"/>
    </source>
</evidence>
<dbReference type="VEuPathDB" id="TriTrypDB:Tb427_000023600"/>
<evidence type="ECO:0000313" key="11">
    <source>
        <dbReference type="EMBL" id="ABG75613.1"/>
    </source>
</evidence>
<dbReference type="VEuPathDB" id="TriTrypDB:Tb927.10.16500"/>
<evidence type="ECO:0000256" key="2">
    <source>
        <dbReference type="ARBA" id="ARBA00004609"/>
    </source>
</evidence>
<comment type="subcellular location">
    <subcellularLocation>
        <location evidence="2">Cell membrane</location>
        <topology evidence="2">Lipid-anchor</topology>
        <topology evidence="2">GPI-anchor</topology>
    </subcellularLocation>
</comment>
<name>Q0PIU0_9TRYP</name>
<dbReference type="InterPro" id="IPR019609">
    <property type="entry name" value="Variant_surf_glycoprt_trypan_C"/>
</dbReference>
<proteinExistence type="evidence at transcript level"/>
<dbReference type="Pfam" id="PF00913">
    <property type="entry name" value="Trypan_glycop"/>
    <property type="match status" value="1"/>
</dbReference>
<protein>
    <submittedName>
        <fullName evidence="11">Variant surface glycoprotein MITat 1.18</fullName>
    </submittedName>
</protein>